<name>A0ABY9QTC9_9PSED</name>
<evidence type="ECO:0000256" key="2">
    <source>
        <dbReference type="ARBA" id="ARBA00022723"/>
    </source>
</evidence>
<dbReference type="EMBL" id="CP132921">
    <property type="protein sequence ID" value="WMW06906.1"/>
    <property type="molecule type" value="Genomic_DNA"/>
</dbReference>
<evidence type="ECO:0000256" key="1">
    <source>
        <dbReference type="ARBA" id="ARBA00022714"/>
    </source>
</evidence>
<dbReference type="PANTHER" id="PTHR40261">
    <property type="match status" value="1"/>
</dbReference>
<evidence type="ECO:0000259" key="5">
    <source>
        <dbReference type="PROSITE" id="PS51296"/>
    </source>
</evidence>
<proteinExistence type="predicted"/>
<feature type="domain" description="Rieske" evidence="5">
    <location>
        <begin position="2"/>
        <end position="103"/>
    </location>
</feature>
<dbReference type="Pfam" id="PF00355">
    <property type="entry name" value="Rieske"/>
    <property type="match status" value="1"/>
</dbReference>
<dbReference type="CDD" id="cd03467">
    <property type="entry name" value="Rieske"/>
    <property type="match status" value="1"/>
</dbReference>
<reference evidence="6 7" key="1">
    <citation type="submission" date="2023-08" db="EMBL/GenBank/DDBJ databases">
        <title>Complete Genome Sequence of Pseudomonas entomophila TVIN A01.</title>
        <authorList>
            <person name="Shelke T."/>
            <person name="Mahar N.S."/>
            <person name="Gupta I."/>
            <person name="Gupta V."/>
        </authorList>
    </citation>
    <scope>NUCLEOTIDE SEQUENCE [LARGE SCALE GENOMIC DNA]</scope>
    <source>
        <strain evidence="6 7">TVIN-A01</strain>
    </source>
</reference>
<evidence type="ECO:0000313" key="7">
    <source>
        <dbReference type="Proteomes" id="UP001183127"/>
    </source>
</evidence>
<dbReference type="GeneID" id="32807690"/>
<accession>A0ABY9QTC9</accession>
<keyword evidence="2" id="KW-0479">Metal-binding</keyword>
<dbReference type="Gene3D" id="2.102.10.10">
    <property type="entry name" value="Rieske [2Fe-2S] iron-sulphur domain"/>
    <property type="match status" value="1"/>
</dbReference>
<evidence type="ECO:0000313" key="6">
    <source>
        <dbReference type="EMBL" id="WMW06906.1"/>
    </source>
</evidence>
<dbReference type="InterPro" id="IPR017941">
    <property type="entry name" value="Rieske_2Fe-2S"/>
</dbReference>
<dbReference type="RefSeq" id="WP_011535747.1">
    <property type="nucleotide sequence ID" value="NZ_CP132921.1"/>
</dbReference>
<sequence>MHFVCASTALTEGHSHAFSVAGVSLFGVRRQGKVHLYRNRCPHRGIPLNWEADRFLDDSASLIHCAHHGALFVIDSGECVAGPCEGEWLEALGCLEDSQGIWLTD</sequence>
<dbReference type="Proteomes" id="UP001183127">
    <property type="component" value="Chromosome"/>
</dbReference>
<dbReference type="InterPro" id="IPR036922">
    <property type="entry name" value="Rieske_2Fe-2S_sf"/>
</dbReference>
<dbReference type="SUPFAM" id="SSF50022">
    <property type="entry name" value="ISP domain"/>
    <property type="match status" value="1"/>
</dbReference>
<dbReference type="PANTHER" id="PTHR40261:SF1">
    <property type="entry name" value="RIESKE DOMAIN-CONTAINING PROTEIN"/>
    <property type="match status" value="1"/>
</dbReference>
<evidence type="ECO:0000256" key="3">
    <source>
        <dbReference type="ARBA" id="ARBA00023004"/>
    </source>
</evidence>
<gene>
    <name evidence="6" type="ORF">RAH46_06075</name>
</gene>
<dbReference type="PROSITE" id="PS51296">
    <property type="entry name" value="RIESKE"/>
    <property type="match status" value="1"/>
</dbReference>
<keyword evidence="1" id="KW-0001">2Fe-2S</keyword>
<organism evidence="6 7">
    <name type="scientific">Pseudomonas entomophila</name>
    <dbReference type="NCBI Taxonomy" id="312306"/>
    <lineage>
        <taxon>Bacteria</taxon>
        <taxon>Pseudomonadati</taxon>
        <taxon>Pseudomonadota</taxon>
        <taxon>Gammaproteobacteria</taxon>
        <taxon>Pseudomonadales</taxon>
        <taxon>Pseudomonadaceae</taxon>
        <taxon>Pseudomonas</taxon>
    </lineage>
</organism>
<keyword evidence="3" id="KW-0408">Iron</keyword>
<protein>
    <submittedName>
        <fullName evidence="6">Rieske (2Fe-2S) protein</fullName>
    </submittedName>
</protein>
<keyword evidence="4" id="KW-0411">Iron-sulfur</keyword>
<evidence type="ECO:0000256" key="4">
    <source>
        <dbReference type="ARBA" id="ARBA00023014"/>
    </source>
</evidence>
<keyword evidence="7" id="KW-1185">Reference proteome</keyword>